<dbReference type="RefSeq" id="WP_284291200.1">
    <property type="nucleotide sequence ID" value="NZ_BSUK01000001.1"/>
</dbReference>
<reference evidence="3" key="2">
    <citation type="journal article" date="2019" name="Int. J. Syst. Evol. Microbiol.">
        <title>The Global Catalogue of Microorganisms (GCM) 10K type strain sequencing project: providing services to taxonomists for standard genome sequencing and annotation.</title>
        <authorList>
            <consortium name="The Broad Institute Genomics Platform"/>
            <consortium name="The Broad Institute Genome Sequencing Center for Infectious Disease"/>
            <person name="Wu L."/>
            <person name="Ma J."/>
        </authorList>
    </citation>
    <scope>NUCLEOTIDE SEQUENCE [LARGE SCALE GENOMIC DNA]</scope>
    <source>
        <strain evidence="3">NBRC 106348</strain>
    </source>
</reference>
<evidence type="ECO:0000313" key="1">
    <source>
        <dbReference type="EMBL" id="GMA22291.1"/>
    </source>
</evidence>
<evidence type="ECO:0008006" key="4">
    <source>
        <dbReference type="Google" id="ProtNLM"/>
    </source>
</evidence>
<proteinExistence type="predicted"/>
<dbReference type="EMBL" id="BSUK01000001">
    <property type="protein sequence ID" value="GMA26697.1"/>
    <property type="molecule type" value="Genomic_DNA"/>
</dbReference>
<comment type="caution">
    <text evidence="1">The sequence shown here is derived from an EMBL/GenBank/DDBJ whole genome shotgun (WGS) entry which is preliminary data.</text>
</comment>
<name>A0ABQ6HW87_9MICO</name>
<reference evidence="1" key="3">
    <citation type="submission" date="2023-02" db="EMBL/GenBank/DDBJ databases">
        <authorList>
            <person name="Sun Q."/>
            <person name="Mori K."/>
        </authorList>
    </citation>
    <scope>NUCLEOTIDE SEQUENCE</scope>
    <source>
        <strain evidence="1">NBRC 106348</strain>
    </source>
</reference>
<keyword evidence="3" id="KW-1185">Reference proteome</keyword>
<dbReference type="Proteomes" id="UP001157091">
    <property type="component" value="Unassembled WGS sequence"/>
</dbReference>
<dbReference type="EMBL" id="BSUK01000001">
    <property type="protein sequence ID" value="GMA22291.1"/>
    <property type="molecule type" value="Genomic_DNA"/>
</dbReference>
<evidence type="ECO:0000313" key="3">
    <source>
        <dbReference type="Proteomes" id="UP001157091"/>
    </source>
</evidence>
<sequence>MTFASTFDTARNLVQLVIDGRDTGWSTATSVTVTRTVAGASPVPVRGSVAVAVVGGVLLSSDNEAPMDSAVTYAATAVGDDDPVALSGTVETTGAAWGLWVKVPGRADLNCRVPLRDFGQVTRQTQGGSWQVPGGQRVAESSGLAQASSTLEVATRTPGQLAALAAVLEGAPGGVVLLQTGQPAEPELPSGYYQVTSWSTSNPGRARSDVSGWRVHTLTVDQVAMPAGDATGFSGMTYNQVADRFATYQDLLDGVPTYLDLATGSY</sequence>
<protein>
    <recommendedName>
        <fullName evidence="4">Minor tail protein</fullName>
    </recommendedName>
</protein>
<gene>
    <name evidence="1" type="ORF">GCM10025864_00500</name>
    <name evidence="2" type="ORF">GCM10025864_44560</name>
</gene>
<accession>A0ABQ6HW87</accession>
<evidence type="ECO:0000313" key="2">
    <source>
        <dbReference type="EMBL" id="GMA26697.1"/>
    </source>
</evidence>
<organism evidence="1 3">
    <name type="scientific">Luteimicrobium album</name>
    <dbReference type="NCBI Taxonomy" id="1054550"/>
    <lineage>
        <taxon>Bacteria</taxon>
        <taxon>Bacillati</taxon>
        <taxon>Actinomycetota</taxon>
        <taxon>Actinomycetes</taxon>
        <taxon>Micrococcales</taxon>
        <taxon>Luteimicrobium</taxon>
    </lineage>
</organism>
<reference evidence="1" key="1">
    <citation type="journal article" date="2014" name="Int. J. Syst. Evol. Microbiol.">
        <title>Complete genome of a new Firmicutes species belonging to the dominant human colonic microbiota ('Ruminococcus bicirculans') reveals two chromosomes and a selective capacity to utilize plant glucans.</title>
        <authorList>
            <consortium name="NISC Comparative Sequencing Program"/>
            <person name="Wegmann U."/>
            <person name="Louis P."/>
            <person name="Goesmann A."/>
            <person name="Henrissat B."/>
            <person name="Duncan S.H."/>
            <person name="Flint H.J."/>
        </authorList>
    </citation>
    <scope>NUCLEOTIDE SEQUENCE</scope>
    <source>
        <strain evidence="1">NBRC 106348</strain>
    </source>
</reference>